<name>A0A409YKL7_9AGAR</name>
<feature type="compositionally biased region" description="Low complexity" evidence="1">
    <location>
        <begin position="687"/>
        <end position="717"/>
    </location>
</feature>
<dbReference type="Proteomes" id="UP000284706">
    <property type="component" value="Unassembled WGS sequence"/>
</dbReference>
<feature type="compositionally biased region" description="Basic and acidic residues" evidence="1">
    <location>
        <begin position="40"/>
        <end position="52"/>
    </location>
</feature>
<protein>
    <submittedName>
        <fullName evidence="2">Uncharacterized protein</fullName>
    </submittedName>
</protein>
<feature type="compositionally biased region" description="Pro residues" evidence="1">
    <location>
        <begin position="1334"/>
        <end position="1344"/>
    </location>
</feature>
<feature type="region of interest" description="Disordered" evidence="1">
    <location>
        <begin position="1087"/>
        <end position="1106"/>
    </location>
</feature>
<sequence length="1774" mass="188528">MDHSSSHSRAEENREIFEQLLEQSQSHGPLPSRLQQPESEPERSEEERRRILQEFFQSLLRRPEQQEQQQHEQLPQEQHTFPPQHQPPTLTTATATVAIEVDPNHILVPVGSSGASSPTSSTGSASVLEWNSEVSTSDAGSGELLELDSEDFMPTTEGTESGSDSEVEFGSVSDGSSAPVVISASASPTPSLPSPRGSPPPLVPMELSFTLPLAPIASASPGSAPGEAPADAPDPAPVPSRNSGSGSPPQQKISADADADTNYVGGQGLPPGFRAPNPDTWASLFGGLMPPAPIDNGISFGTVLHPGMGATGAGAGVGPISLPADDEDEDGEDGLNFIPAPLPGAVTLPSLSSLFPSHARQYGFNEFDEYNRPRAVAVSDLFPPVQQDPQVAMAQAAADLERDILTSVLGPMPDIGQSTARNEAESDFGVLAAAMEQDNLIAALNRQSNTPDFIGYTLPAHVPATNNKVDANAVAAANEQSNLQDALNRRPTTPNFTGYGMPDLVPAPQPKRHLNSQLEQQGPWRIFDTASDRDVRIFDKPVPDGIPVPQPNHHLRLNTESAATEAEKEQQDEPWRITGEAGSKVRLWLPDRDLYGDRDPNWMGWAAPQAVEEITSANWEGPKTMMEELNEAWAMAFEHRKLVAALNGEAAPSGGAPRYIPVEVAGRSGSSGGSKATTPAVSPCDAPTPAAAHPPTMEAASLRTPSPAPSSPSQSPLVASTLFKTPVGSSPGKPFLLTLLQSTHPDSDVPPTASTRTTSPFQHDAQQEIETEVISIAEYFQRKALSSNVEEGPATSAGTSIVSPTPRPAEHRLNLVEDVPSRPDSANSGLSYFTGPRSAPSSPVVNVNGNGNATLSSTAKLQPDANTTEEEEEHEQEGEGYNDLASSQESLLAGHEASLFAAFASGRVPPEPPSPALAASSVFFNEVEDHDRPFPTARPAGVADGYEPLATEPSPPTPVLFPVITGEGESEPELDGSFNCNPLLGRSMTISENPLTRTPEPRHRDVPVLITNCSGNGHITVPDLFQSVAAGLFGPRTPVSSDGERSPRSPVRRDVPVLETNCGRNGHITVPDMFQSVAAGLFGPRSALSSDGERSPRLPGYRPAYANTRNRPRVILPYSSREGSPESVRSLEYQESRASSPREEEERNTSQSGEEDAEGESESEGSVQLHRTSSFEYPRREIRSPQDVDYDYNHHSRLSSPFVPPMSPYTRTVGRMPSPYPPSSPAYSPPMHSPPRLPIVQEQEREVRQLQNDIIPDAESRTRSPSSDSAASDSESESEGEVEFPLTATRRSCVPVGNREGLSDAPISNVPTWLTAKRTSIAPSGGSGAGNGPQPQPRRLPPLPKDNGAAAAPYAVGTRVRISGKASIIPPMPPTSTPSPPPVPPLPSARAGVAPEGKAKATAEGTPKFAMRDDDEAEQTPRDDYYASAFPSSWITALPASVMKESRSPSPDYPPFPPARSPPFRPFPKAAAPLPPTVIIIPSRSPSPRSSCPPTPPRAPLLTATTSAHSQEAKSNDSDNGASEAPGAPSNSSAAQSQSYITNMTPSQRMSHFFNAPTSSLSSTGWGMNMNTARPSSDAGSGSSSTSGSLWARLPNPYGAGATPSSPSNQSILHHSRTEPPLAQPPWPPYPQRRLRFAPLPPTPGYGCGPPPVFPPYHPPTHPHAYPPVPPPPQYSQPLRSSYIYQTPVPPPPPPVIPPVVPAVPPPPPTVASSSSSSTVNSENLSSPTSYPSSKKYWFSDATVIFRVSSVSQLWLDLLADLVFSGRELLVQSS</sequence>
<keyword evidence="3" id="KW-1185">Reference proteome</keyword>
<organism evidence="2 3">
    <name type="scientific">Gymnopilus dilepis</name>
    <dbReference type="NCBI Taxonomy" id="231916"/>
    <lineage>
        <taxon>Eukaryota</taxon>
        <taxon>Fungi</taxon>
        <taxon>Dikarya</taxon>
        <taxon>Basidiomycota</taxon>
        <taxon>Agaricomycotina</taxon>
        <taxon>Agaricomycetes</taxon>
        <taxon>Agaricomycetidae</taxon>
        <taxon>Agaricales</taxon>
        <taxon>Agaricineae</taxon>
        <taxon>Hymenogastraceae</taxon>
        <taxon>Gymnopilus</taxon>
    </lineage>
</organism>
<reference evidence="2 3" key="1">
    <citation type="journal article" date="2018" name="Evol. Lett.">
        <title>Horizontal gene cluster transfer increased hallucinogenic mushroom diversity.</title>
        <authorList>
            <person name="Reynolds H.T."/>
            <person name="Vijayakumar V."/>
            <person name="Gluck-Thaler E."/>
            <person name="Korotkin H.B."/>
            <person name="Matheny P.B."/>
            <person name="Slot J.C."/>
        </authorList>
    </citation>
    <scope>NUCLEOTIDE SEQUENCE [LARGE SCALE GENOMIC DNA]</scope>
    <source>
        <strain evidence="2 3">SRW20</strain>
    </source>
</reference>
<feature type="compositionally biased region" description="Polar residues" evidence="1">
    <location>
        <begin position="1603"/>
        <end position="1613"/>
    </location>
</feature>
<feature type="region of interest" description="Disordered" evidence="1">
    <location>
        <begin position="667"/>
        <end position="717"/>
    </location>
</feature>
<feature type="compositionally biased region" description="Low complexity" evidence="1">
    <location>
        <begin position="66"/>
        <end position="95"/>
    </location>
</feature>
<feature type="compositionally biased region" description="Low complexity" evidence="1">
    <location>
        <begin position="1521"/>
        <end position="1539"/>
    </location>
</feature>
<feature type="compositionally biased region" description="Low complexity" evidence="1">
    <location>
        <begin position="108"/>
        <end position="127"/>
    </location>
</feature>
<feature type="region of interest" description="Disordered" evidence="1">
    <location>
        <begin position="107"/>
        <end position="277"/>
    </location>
</feature>
<feature type="compositionally biased region" description="Polar residues" evidence="1">
    <location>
        <begin position="241"/>
        <end position="253"/>
    </location>
</feature>
<feature type="compositionally biased region" description="Pro residues" evidence="1">
    <location>
        <begin position="1622"/>
        <end position="1631"/>
    </location>
</feature>
<feature type="compositionally biased region" description="Pro residues" evidence="1">
    <location>
        <begin position="1370"/>
        <end position="1387"/>
    </location>
</feature>
<comment type="caution">
    <text evidence="2">The sequence shown here is derived from an EMBL/GenBank/DDBJ whole genome shotgun (WGS) entry which is preliminary data.</text>
</comment>
<feature type="compositionally biased region" description="Basic and acidic residues" evidence="1">
    <location>
        <begin position="1"/>
        <end position="17"/>
    </location>
</feature>
<feature type="region of interest" description="Disordered" evidence="1">
    <location>
        <begin position="1443"/>
        <end position="1735"/>
    </location>
</feature>
<feature type="region of interest" description="Disordered" evidence="1">
    <location>
        <begin position="848"/>
        <end position="883"/>
    </location>
</feature>
<accession>A0A409YKL7</accession>
<feature type="compositionally biased region" description="Polar residues" evidence="1">
    <location>
        <begin position="1676"/>
        <end position="1685"/>
    </location>
</feature>
<evidence type="ECO:0000313" key="2">
    <source>
        <dbReference type="EMBL" id="PPR03124.1"/>
    </source>
</evidence>
<feature type="compositionally biased region" description="Acidic residues" evidence="1">
    <location>
        <begin position="867"/>
        <end position="880"/>
    </location>
</feature>
<feature type="region of interest" description="Disordered" evidence="1">
    <location>
        <begin position="1"/>
        <end position="95"/>
    </location>
</feature>
<feature type="compositionally biased region" description="Low complexity" evidence="1">
    <location>
        <begin position="1263"/>
        <end position="1273"/>
    </location>
</feature>
<dbReference type="InParanoid" id="A0A409YKL7"/>
<feature type="region of interest" description="Disordered" evidence="1">
    <location>
        <begin position="787"/>
        <end position="808"/>
    </location>
</feature>
<evidence type="ECO:0000256" key="1">
    <source>
        <dbReference type="SAM" id="MobiDB-lite"/>
    </source>
</evidence>
<feature type="compositionally biased region" description="Low complexity" evidence="1">
    <location>
        <begin position="176"/>
        <end position="189"/>
    </location>
</feature>
<gene>
    <name evidence="2" type="ORF">CVT26_004672</name>
</gene>
<feature type="compositionally biased region" description="Pro residues" evidence="1">
    <location>
        <begin position="1639"/>
        <end position="1675"/>
    </location>
</feature>
<feature type="compositionally biased region" description="Polar residues" evidence="1">
    <location>
        <begin position="854"/>
        <end position="866"/>
    </location>
</feature>
<feature type="compositionally biased region" description="Basic and acidic residues" evidence="1">
    <location>
        <begin position="1042"/>
        <end position="1055"/>
    </location>
</feature>
<proteinExistence type="predicted"/>
<dbReference type="EMBL" id="NHYE01000774">
    <property type="protein sequence ID" value="PPR03124.1"/>
    <property type="molecule type" value="Genomic_DNA"/>
</dbReference>
<feature type="compositionally biased region" description="Low complexity" evidence="1">
    <location>
        <begin position="1576"/>
        <end position="1589"/>
    </location>
</feature>
<feature type="compositionally biased region" description="Pro residues" evidence="1">
    <location>
        <begin position="1688"/>
        <end position="1710"/>
    </location>
</feature>
<feature type="compositionally biased region" description="Polar residues" evidence="1">
    <location>
        <begin position="752"/>
        <end position="761"/>
    </location>
</feature>
<feature type="region of interest" description="Disordered" evidence="1">
    <location>
        <begin position="1036"/>
        <end position="1055"/>
    </location>
</feature>
<feature type="region of interest" description="Disordered" evidence="1">
    <location>
        <begin position="742"/>
        <end position="764"/>
    </location>
</feature>
<feature type="compositionally biased region" description="Acidic residues" evidence="1">
    <location>
        <begin position="1153"/>
        <end position="1163"/>
    </location>
</feature>
<feature type="compositionally biased region" description="Low complexity" evidence="1">
    <location>
        <begin position="1711"/>
        <end position="1735"/>
    </location>
</feature>
<evidence type="ECO:0000313" key="3">
    <source>
        <dbReference type="Proteomes" id="UP000284706"/>
    </source>
</evidence>
<feature type="compositionally biased region" description="Polar residues" evidence="1">
    <location>
        <begin position="1540"/>
        <end position="1575"/>
    </location>
</feature>
<feature type="compositionally biased region" description="Basic and acidic residues" evidence="1">
    <location>
        <begin position="1132"/>
        <end position="1148"/>
    </location>
</feature>
<feature type="region of interest" description="Disordered" evidence="1">
    <location>
        <begin position="1112"/>
        <end position="1424"/>
    </location>
</feature>
<feature type="compositionally biased region" description="Pro residues" evidence="1">
    <location>
        <begin position="1218"/>
        <end position="1237"/>
    </location>
</feature>
<feature type="compositionally biased region" description="Basic and acidic residues" evidence="1">
    <location>
        <begin position="1177"/>
        <end position="1194"/>
    </location>
</feature>
<feature type="compositionally biased region" description="Low complexity" evidence="1">
    <location>
        <begin position="1467"/>
        <end position="1490"/>
    </location>
</feature>
<feature type="compositionally biased region" description="Pro residues" evidence="1">
    <location>
        <begin position="190"/>
        <end position="203"/>
    </location>
</feature>
<feature type="compositionally biased region" description="Low complexity" evidence="1">
    <location>
        <begin position="214"/>
        <end position="231"/>
    </location>
</feature>
<feature type="compositionally biased region" description="Pro residues" evidence="1">
    <location>
        <begin position="1451"/>
        <end position="1466"/>
    </location>
</feature>